<organism evidence="14 15">
    <name type="scientific">Heterodera trifolii</name>
    <dbReference type="NCBI Taxonomy" id="157864"/>
    <lineage>
        <taxon>Eukaryota</taxon>
        <taxon>Metazoa</taxon>
        <taxon>Ecdysozoa</taxon>
        <taxon>Nematoda</taxon>
        <taxon>Chromadorea</taxon>
        <taxon>Rhabditida</taxon>
        <taxon>Tylenchina</taxon>
        <taxon>Tylenchomorpha</taxon>
        <taxon>Tylenchoidea</taxon>
        <taxon>Heteroderidae</taxon>
        <taxon>Heteroderinae</taxon>
        <taxon>Heterodera</taxon>
    </lineage>
</organism>
<protein>
    <recommendedName>
        <fullName evidence="3">polynucleotide adenylyltransferase</fullName>
        <ecNumber evidence="3">2.7.7.19</ecNumber>
    </recommendedName>
</protein>
<comment type="similarity">
    <text evidence="2">Belongs to the poly(A) polymerase family.</text>
</comment>
<dbReference type="Pfam" id="PF04928">
    <property type="entry name" value="PAP_central"/>
    <property type="match status" value="1"/>
</dbReference>
<keyword evidence="4" id="KW-0507">mRNA processing</keyword>
<dbReference type="SUPFAM" id="SSF81631">
    <property type="entry name" value="PAP/OAS1 substrate-binding domain"/>
    <property type="match status" value="1"/>
</dbReference>
<evidence type="ECO:0000256" key="5">
    <source>
        <dbReference type="ARBA" id="ARBA00022679"/>
    </source>
</evidence>
<evidence type="ECO:0000256" key="12">
    <source>
        <dbReference type="SAM" id="SignalP"/>
    </source>
</evidence>
<evidence type="ECO:0000256" key="6">
    <source>
        <dbReference type="ARBA" id="ARBA00022741"/>
    </source>
</evidence>
<dbReference type="PANTHER" id="PTHR10682">
    <property type="entry name" value="POLY A POLYMERASE"/>
    <property type="match status" value="1"/>
</dbReference>
<evidence type="ECO:0000256" key="8">
    <source>
        <dbReference type="ARBA" id="ARBA00023242"/>
    </source>
</evidence>
<accession>A0ABD2IR44</accession>
<keyword evidence="12" id="KW-0732">Signal</keyword>
<evidence type="ECO:0000256" key="3">
    <source>
        <dbReference type="ARBA" id="ARBA00012388"/>
    </source>
</evidence>
<proteinExistence type="inferred from homology"/>
<evidence type="ECO:0000259" key="13">
    <source>
        <dbReference type="Pfam" id="PF04928"/>
    </source>
</evidence>
<evidence type="ECO:0000256" key="2">
    <source>
        <dbReference type="ARBA" id="ARBA00010912"/>
    </source>
</evidence>
<comment type="caution">
    <text evidence="14">The sequence shown here is derived from an EMBL/GenBank/DDBJ whole genome shotgun (WGS) entry which is preliminary data.</text>
</comment>
<sequence>MLMGQKIKKRKHLVLQIFCVIFAINCSKTTDFKDDSPQNKVFGFDLSRLTSAYLSVIFDPDFGFSDDDKGMLIRLNAAQLHLAIESLLVHLDHFDREWANFDRNTRKRVQRLYARNEYERGTRAAAERRVAEGGALTRRDVCKLWHFAQFLNSLKVTVDKFWQNREANEAGKGQSGEANLGEKFAFKGKYQEKDNKFCDQIDKSNNSENREIFNKMDRFVSALHLAKMNGMLGEGGTEKGISRWLKPQRMDGESELAFRMRKMNIENDLKGLSKAKYRINEHLLFQEDMDILELNHPVTMAIDVISNFSLTSILNGLFGYSLDSQNFLFCELWFELSLLYGKIWSYFVEHIKDENLKVKMDNLWKIFGIHLKKLPDFENNQKKLERNSLKPMHDFLEVLEKNIGKKNTEKGTQRQRILVENYAALLTDSLVEDKKLCTEFKRRARVRQRLRKMFEFAEGNLGIFEDEFWNIFNGFNKNEEQWQKEESEKETMGKRKEKRKLAEKEKREIDINDALLFLEKVKSKFANEMQNYAQFLKIMRKFRERKVNSAELMKKIENLFEGDFELIKEFMRFTVNKFEETKENEAESSRSKSEGIKGKRKENESAEKDGGEEAQSDGWKLIKQIGEQSEQLQKQFGKTTEIYDKFVKTVRGVAAEMDKKQIGEQCIGLICTGGEIKILNSKQNEIKEIYGKNPSEIKNYLECPAEVNSPIEQQQQTEEDLAEAKKDADAFALSSAYFDLLSSVTSPSVLSNGPFLLNLRRLEISSSVWYYEESARELFAFADSLDDRTAQFVRQLDKRREMWQKTAEAKLEGATKLCLVHKMTTKTAKDEKLRNANKKWARQIDKITQKDKMGKPMAPLILVDDESTSEGINCLNSEISEKFLQNFFSESTRIYWIHFFVLVKLLTKSNRLRAFFCHGFGVVSASDLKERLRWIIRENALLALENAHPQLMHFEQCNVNSQLFLLITQFGFRSETAMAEGFESRIYLPSILDEIQEFEKNCCGKMTAKKIVEMKNVVFGWLAKGGAKDFRLALCQLFHLRNFMRENAVRKKSETEIAKWWPKECDESEGTAIREAIGQMRSEQKKANFVLIKNTVEQSDWFAKSIREESGAKVKLWKHLDGDRDMFRQLLDTGRLLRPTVFHDDNLLYSYYSDVLFGACQTVQSDGLLRTDIFIFARWLDITFKNLFLFSHASAGEKRLLRAYQKEILLLMEIAYDHSFDFEFGHERLEFQIKFRLFCAETKIFLEKLANGRKMGERKGREWLERLTLILGDKKRAGKEKKTEKSKEEKKDRETDEGHQEMQEQFGQWHFDTLQSLINRNRTFKEMLREGIQSNEKAIELIMTLLNGKTNANRMMQILGITTKHTVIEEEKGERVQRGILEREEIESKKDVNAGTETKKRVKKKKGIRNNEKATEENNTGKEIETEETQSPIKTGKEIETEETQSPIKTGKETETKQMGNSTCREGDTEKKPKNSEICKKTDEWTNNLREKINSSKIKLKLFENDHFLTAKIEEFLSKCCQNEKEKNSKNNSENKSSETDESKSLIQMVNVGIYANEIWHRLVIIEQIEGDEKEGKELGLNWRRLKGTELANDANGGKANLAHLEDKLHKLLRQIVMAMEGEENKSDISPTAEERRAIKEHLYLHKLAFLRAEGAVQLAEPIETTLMTIFKLEEPNPSVIGQMAKRFEKILKGYIKMKEQRKIDGELFLEYKSDREKAEKETEVTKMAEHWQEMNFNKELKNERMEKSELVKKGLISTETSDQNLQNVVSQMEELITKWSPFGQFVVSHSFGGRFDSFCLFPSVFSIENVIGKHFCNLNGKENREKCGDESFYCVLCRDLRVTAMQKSWRDRVSSVPMLRLTFMGLQMALPLIIVPTIARLPPTGPTQISNVLRILTIKTAQVVRADHIFDEGVYWNDQEWHESEKNRMLEKQNKATGADEKAEIVMKIELLNRNSAMLSHERAMALEQRGKVKEWTGAIRIIADLGIWKRIVEILTDETLQEENIEENDSENSVGKFRVVFIYLEQWAKNKHIYSDQFGLFNRKMLLVLLAKIFLLFPNSSIPFIIDKFFLTFSLWDWQMPVQLARIERNRRAEFLNWTTNREWFWKRQMAEENVMKSIRKETAMVVITPIFPEQNAASNTNLSTGKIIRWEMAKGKPPNLQLKFI</sequence>
<evidence type="ECO:0000313" key="14">
    <source>
        <dbReference type="EMBL" id="KAL3078683.1"/>
    </source>
</evidence>
<dbReference type="PANTHER" id="PTHR10682:SF10">
    <property type="entry name" value="POLYNUCLEOTIDE ADENYLYLTRANSFERASE"/>
    <property type="match status" value="1"/>
</dbReference>
<keyword evidence="8 10" id="KW-0539">Nucleus</keyword>
<keyword evidence="15" id="KW-1185">Reference proteome</keyword>
<evidence type="ECO:0000256" key="11">
    <source>
        <dbReference type="SAM" id="MobiDB-lite"/>
    </source>
</evidence>
<evidence type="ECO:0000256" key="9">
    <source>
        <dbReference type="ARBA" id="ARBA00048830"/>
    </source>
</evidence>
<keyword evidence="5" id="KW-0808">Transferase</keyword>
<dbReference type="InterPro" id="IPR007012">
    <property type="entry name" value="PolA_pol_cen_dom"/>
</dbReference>
<evidence type="ECO:0000256" key="7">
    <source>
        <dbReference type="ARBA" id="ARBA00022840"/>
    </source>
</evidence>
<feature type="compositionally biased region" description="Basic and acidic residues" evidence="11">
    <location>
        <begin position="581"/>
        <end position="611"/>
    </location>
</feature>
<dbReference type="Proteomes" id="UP001620626">
    <property type="component" value="Unassembled WGS sequence"/>
</dbReference>
<evidence type="ECO:0000256" key="4">
    <source>
        <dbReference type="ARBA" id="ARBA00022664"/>
    </source>
</evidence>
<feature type="compositionally biased region" description="Basic and acidic residues" evidence="11">
    <location>
        <begin position="1409"/>
        <end position="1424"/>
    </location>
</feature>
<dbReference type="GO" id="GO:1990817">
    <property type="term" value="F:poly(A) RNA polymerase activity"/>
    <property type="evidence" value="ECO:0007669"/>
    <property type="project" value="UniProtKB-EC"/>
</dbReference>
<gene>
    <name evidence="14" type="ORF">niasHT_034833</name>
</gene>
<comment type="subcellular location">
    <subcellularLocation>
        <location evidence="1 10">Nucleus</location>
    </subcellularLocation>
</comment>
<feature type="compositionally biased region" description="Basic and acidic residues" evidence="11">
    <location>
        <begin position="1276"/>
        <end position="1302"/>
    </location>
</feature>
<reference evidence="14 15" key="1">
    <citation type="submission" date="2024-10" db="EMBL/GenBank/DDBJ databases">
        <authorList>
            <person name="Kim D."/>
        </authorList>
    </citation>
    <scope>NUCLEOTIDE SEQUENCE [LARGE SCALE GENOMIC DNA]</scope>
    <source>
        <strain evidence="14">BH-2024</strain>
    </source>
</reference>
<dbReference type="PROSITE" id="PS51477">
    <property type="entry name" value="PAH"/>
    <property type="match status" value="1"/>
</dbReference>
<dbReference type="SUPFAM" id="SSF47762">
    <property type="entry name" value="PAH2 domain"/>
    <property type="match status" value="1"/>
</dbReference>
<keyword evidence="7" id="KW-0067">ATP-binding</keyword>
<keyword evidence="6" id="KW-0547">Nucleotide-binding</keyword>
<dbReference type="Pfam" id="PF02671">
    <property type="entry name" value="PAH"/>
    <property type="match status" value="1"/>
</dbReference>
<evidence type="ECO:0000256" key="1">
    <source>
        <dbReference type="ARBA" id="ARBA00004123"/>
    </source>
</evidence>
<feature type="compositionally biased region" description="Basic and acidic residues" evidence="11">
    <location>
        <begin position="1465"/>
        <end position="1475"/>
    </location>
</feature>
<dbReference type="InterPro" id="IPR003822">
    <property type="entry name" value="PAH"/>
</dbReference>
<dbReference type="Gene3D" id="1.10.1410.10">
    <property type="match status" value="1"/>
</dbReference>
<feature type="signal peptide" evidence="12">
    <location>
        <begin position="1"/>
        <end position="29"/>
    </location>
</feature>
<dbReference type="GO" id="GO:0005524">
    <property type="term" value="F:ATP binding"/>
    <property type="evidence" value="ECO:0007669"/>
    <property type="project" value="UniProtKB-KW"/>
</dbReference>
<dbReference type="InterPro" id="IPR036600">
    <property type="entry name" value="PAH_sf"/>
</dbReference>
<feature type="chain" id="PRO_5044878434" description="polynucleotide adenylyltransferase" evidence="12">
    <location>
        <begin position="30"/>
        <end position="2168"/>
    </location>
</feature>
<feature type="region of interest" description="Disordered" evidence="11">
    <location>
        <begin position="1276"/>
        <end position="1303"/>
    </location>
</feature>
<comment type="catalytic activity">
    <reaction evidence="9">
        <text>RNA(n) + ATP = RNA(n)-3'-adenine ribonucleotide + diphosphate</text>
        <dbReference type="Rhea" id="RHEA:11332"/>
        <dbReference type="Rhea" id="RHEA-COMP:14527"/>
        <dbReference type="Rhea" id="RHEA-COMP:17347"/>
        <dbReference type="ChEBI" id="CHEBI:30616"/>
        <dbReference type="ChEBI" id="CHEBI:33019"/>
        <dbReference type="ChEBI" id="CHEBI:140395"/>
        <dbReference type="ChEBI" id="CHEBI:173115"/>
        <dbReference type="EC" id="2.7.7.19"/>
    </reaction>
</comment>
<dbReference type="GO" id="GO:0005634">
    <property type="term" value="C:nucleus"/>
    <property type="evidence" value="ECO:0007669"/>
    <property type="project" value="UniProtKB-SubCell"/>
</dbReference>
<dbReference type="EMBL" id="JBICBT010001199">
    <property type="protein sequence ID" value="KAL3078683.1"/>
    <property type="molecule type" value="Genomic_DNA"/>
</dbReference>
<evidence type="ECO:0000313" key="15">
    <source>
        <dbReference type="Proteomes" id="UP001620626"/>
    </source>
</evidence>
<evidence type="ECO:0000256" key="10">
    <source>
        <dbReference type="PROSITE-ProRule" id="PRU00810"/>
    </source>
</evidence>
<feature type="domain" description="Poly(A) polymerase central" evidence="13">
    <location>
        <begin position="2019"/>
        <end position="2158"/>
    </location>
</feature>
<name>A0ABD2IR44_9BILA</name>
<feature type="region of interest" description="Disordered" evidence="11">
    <location>
        <begin position="482"/>
        <end position="503"/>
    </location>
</feature>
<dbReference type="EC" id="2.7.7.19" evidence="3"/>
<dbReference type="GO" id="GO:0006397">
    <property type="term" value="P:mRNA processing"/>
    <property type="evidence" value="ECO:0007669"/>
    <property type="project" value="UniProtKB-KW"/>
</dbReference>
<feature type="region of interest" description="Disordered" evidence="11">
    <location>
        <begin position="1390"/>
        <end position="1475"/>
    </location>
</feature>
<dbReference type="Gene3D" id="1.20.1160.11">
    <property type="entry name" value="Paired amphipathic helix"/>
    <property type="match status" value="1"/>
</dbReference>
<feature type="region of interest" description="Disordered" evidence="11">
    <location>
        <begin position="581"/>
        <end position="617"/>
    </location>
</feature>